<sequence>MKKTLLLISFLSWYLLAVSQLQTEQRIILYPSEGEQGYVQINPEKSFEQEVTFENKDYPVKRILRVVGGVKMPGEFSARGEQSFRGQEYFIDENLDSLNIYRDNYSLSFKGNDDPYECHAYNRITGVNFDKGNIDIEIAYKRKNLKTRINGDFGIELQIYYKKEGRYSDDVYDSPDSIVYIPIPEGSGNFRLLKKNIKLSPKTATILIRVGGTNFSGECWLEAPRIYAEGKRIFTSPFIQNEKKTDNYNYWVGINMATRSWPRWKLEFKGKTIFEGNLFDRASNIADFYIKLPDGIEGNGKLKLTLEKEPHRTAYPYELRSLQMIEESARDFEIVSVPRFVSVGDTTAILIETNRPDITLNISTNNRNVNLMDKHLKLKEKGLYTIQFSAVGTDIQIPIDISDGTNKRTGIIQQTVIKEKDNVYLSSGDEVHIDKEYEPYDQFFKWYIRERIGNWYQFRPSYQWSGVRITDESVIKHYTSLLNKMHIPHAWQVEGRTLAATKINASLASLQSPMFRGKQAHENDGGYYYWQHFPYAGLWSDMCARTRPYGGIFAKHRPIYTDHGNFIHYDPFSVKDMADGANRFIANLSYSRGESTRHTGPSTMFRYLYQAGYDWLGAEQMYGPEDVIMSSLRGASKAYNKKDFGSLHAVQWGSRPFIDPKHSLRFFLSLAVAYIHGSSHINTEEGLWTDEYANDRYTKAGKEHLYAQHQMYDYIQTHSRKGELQAKIAVIQGRNDAWKSFGRSSLWSQDGDKWKFNKAMESFDLLKIFYPENRLDFCSTDGLFTHTPYGTVDILPIETSNDVLNQYKALIFLGWNTFDNADFIRIKKFVKQGGTLILGAVHLNSELQPDLPSKFPEDDTVIETLIGLDYKTYTDRKVIPLGKGRVIYYPQNVYPADELIKSSYTEDIINTASGIVSAEYEKGWIKASQNIDFSVWDSGNFRTLYLLNVDWKSDLDSQSAKLILNNHEFNVGAKRYMITTIRCSGNIAAMMDANTSDILEIKKDADKWEIICQTTGPDKLNIFDGFTGTKDVRSINSAGIHKIILSIN</sequence>
<organism evidence="2 3">
    <name type="scientific">Dysgonomonas hofstadii</name>
    <dbReference type="NCBI Taxonomy" id="637886"/>
    <lineage>
        <taxon>Bacteria</taxon>
        <taxon>Pseudomonadati</taxon>
        <taxon>Bacteroidota</taxon>
        <taxon>Bacteroidia</taxon>
        <taxon>Bacteroidales</taxon>
        <taxon>Dysgonomonadaceae</taxon>
        <taxon>Dysgonomonas</taxon>
    </lineage>
</organism>
<keyword evidence="3" id="KW-1185">Reference proteome</keyword>
<feature type="signal peptide" evidence="1">
    <location>
        <begin position="1"/>
        <end position="17"/>
    </location>
</feature>
<evidence type="ECO:0000256" key="1">
    <source>
        <dbReference type="SAM" id="SignalP"/>
    </source>
</evidence>
<proteinExistence type="predicted"/>
<dbReference type="Gene3D" id="3.40.50.880">
    <property type="match status" value="1"/>
</dbReference>
<dbReference type="AlphaFoldDB" id="A0A840CR09"/>
<gene>
    <name evidence="2" type="ORF">GGR21_000068</name>
</gene>
<evidence type="ECO:0000313" key="2">
    <source>
        <dbReference type="EMBL" id="MBB4034183.1"/>
    </source>
</evidence>
<feature type="chain" id="PRO_5032348037" evidence="1">
    <location>
        <begin position="18"/>
        <end position="1048"/>
    </location>
</feature>
<dbReference type="Proteomes" id="UP000555103">
    <property type="component" value="Unassembled WGS sequence"/>
</dbReference>
<accession>A0A840CR09</accession>
<reference evidence="2 3" key="1">
    <citation type="submission" date="2020-08" db="EMBL/GenBank/DDBJ databases">
        <title>Genomic Encyclopedia of Type Strains, Phase IV (KMG-IV): sequencing the most valuable type-strain genomes for metagenomic binning, comparative biology and taxonomic classification.</title>
        <authorList>
            <person name="Goeker M."/>
        </authorList>
    </citation>
    <scope>NUCLEOTIDE SEQUENCE [LARGE SCALE GENOMIC DNA]</scope>
    <source>
        <strain evidence="2 3">DSM 104969</strain>
    </source>
</reference>
<name>A0A840CR09_9BACT</name>
<dbReference type="EMBL" id="JACIEP010000001">
    <property type="protein sequence ID" value="MBB4034183.1"/>
    <property type="molecule type" value="Genomic_DNA"/>
</dbReference>
<dbReference type="RefSeq" id="WP_183305151.1">
    <property type="nucleotide sequence ID" value="NZ_JACIEP010000001.1"/>
</dbReference>
<comment type="caution">
    <text evidence="2">The sequence shown here is derived from an EMBL/GenBank/DDBJ whole genome shotgun (WGS) entry which is preliminary data.</text>
</comment>
<evidence type="ECO:0000313" key="3">
    <source>
        <dbReference type="Proteomes" id="UP000555103"/>
    </source>
</evidence>
<dbReference type="InterPro" id="IPR029062">
    <property type="entry name" value="Class_I_gatase-like"/>
</dbReference>
<keyword evidence="1" id="KW-0732">Signal</keyword>
<protein>
    <submittedName>
        <fullName evidence="2">Uncharacterized protein</fullName>
    </submittedName>
</protein>